<evidence type="ECO:0000256" key="1">
    <source>
        <dbReference type="SAM" id="Phobius"/>
    </source>
</evidence>
<dbReference type="Proteomes" id="UP000245514">
    <property type="component" value="Unassembled WGS sequence"/>
</dbReference>
<evidence type="ECO:0000313" key="2">
    <source>
        <dbReference type="EMBL" id="PWI28292.1"/>
    </source>
</evidence>
<evidence type="ECO:0000313" key="3">
    <source>
        <dbReference type="Proteomes" id="UP000245514"/>
    </source>
</evidence>
<comment type="caution">
    <text evidence="2">The sequence shown here is derived from an EMBL/GenBank/DDBJ whole genome shotgun (WGS) entry which is preliminary data.</text>
</comment>
<name>A0ABX5L9G0_9MICC</name>
<feature type="transmembrane region" description="Helical" evidence="1">
    <location>
        <begin position="508"/>
        <end position="530"/>
    </location>
</feature>
<keyword evidence="1" id="KW-0472">Membrane</keyword>
<sequence length="531" mass="56060">MPVNPWDTAMRGGWLHTRDHGSCVIEPRNIRASVWLARGSAHYQLQTDASLCDILVAIASHGLVGDGAGAVDAHVDVRATSSCISFSGPCSAVGAAWERLVGLSLHDADLDAAIKPSPQVSLTHHTPRHWLADAAVRTGITQWTAEALSLTNSHDDNTLSHQVLADLFGSDVARLCRLTGPDAPEDLNLASLSNEAPTDTDDGASASVLRNTVLGAGSGKSGNPQRAGVFAMKPSRVAFTALLPHSETGLAAAHAIRTQLAAYFAEQASEGVELEVTALGGTLGVTALTPRPVSDVQRGQMVARAFAHPSDALLTEAIEAIQPANEHATSPVFSPAFSPERVFSSRPFEPEVRADAVAKVVGMARKTVHLPWSETTAPHGWEWIVSPLHIDAFPTEYRGWDTDVLATIGKDTFAVARMAPGSTNQVESLHGLSTTIPCVVLEDEAGPHTWVDSAMRSVVCAPETFHGQLREDLDKIFARAPRLKAPSPDAVVAARAHAAQGRRRRKRALIGGGAGVIALSAACVIGLLTLT</sequence>
<protein>
    <submittedName>
        <fullName evidence="2">Uncharacterized protein</fullName>
    </submittedName>
</protein>
<keyword evidence="1" id="KW-0812">Transmembrane</keyword>
<proteinExistence type="predicted"/>
<keyword evidence="3" id="KW-1185">Reference proteome</keyword>
<gene>
    <name evidence="2" type="ORF">CAY35_02280</name>
</gene>
<organism evidence="2 3">
    <name type="scientific">Pseudoglutamicibacter cumminsii</name>
    <dbReference type="NCBI Taxonomy" id="156979"/>
    <lineage>
        <taxon>Bacteria</taxon>
        <taxon>Bacillati</taxon>
        <taxon>Actinomycetota</taxon>
        <taxon>Actinomycetes</taxon>
        <taxon>Micrococcales</taxon>
        <taxon>Micrococcaceae</taxon>
        <taxon>Pseudoglutamicibacter</taxon>
    </lineage>
</organism>
<dbReference type="EMBL" id="QFWG01000002">
    <property type="protein sequence ID" value="PWI28292.1"/>
    <property type="molecule type" value="Genomic_DNA"/>
</dbReference>
<reference evidence="2 3" key="1">
    <citation type="submission" date="2018-05" db="EMBL/GenBank/DDBJ databases">
        <title>Draft Genome Sequence of Arthrobacter cumminsii IME1328, Isolated from a Patient Who Suffered from Foot Ulcers in China.</title>
        <authorList>
            <person name="Li M."/>
            <person name="Jiang Z."/>
            <person name="Sun Q."/>
            <person name="Tong Y."/>
        </authorList>
    </citation>
    <scope>NUCLEOTIDE SEQUENCE [LARGE SCALE GENOMIC DNA]</scope>
    <source>
        <strain evidence="2 3">IME1328</strain>
    </source>
</reference>
<accession>A0ABX5L9G0</accession>
<keyword evidence="1" id="KW-1133">Transmembrane helix</keyword>